<dbReference type="EMBL" id="BKAJ01000037">
    <property type="protein sequence ID" value="GEP55376.1"/>
    <property type="molecule type" value="Genomic_DNA"/>
</dbReference>
<comment type="similarity">
    <text evidence="6">Belongs to the tRNA(Ile)-lysidine synthase family.</text>
</comment>
<dbReference type="PANTHER" id="PTHR43033">
    <property type="entry name" value="TRNA(ILE)-LYSIDINE SYNTHASE-RELATED"/>
    <property type="match status" value="1"/>
</dbReference>
<dbReference type="InterPro" id="IPR014729">
    <property type="entry name" value="Rossmann-like_a/b/a_fold"/>
</dbReference>
<feature type="binding site" evidence="6">
    <location>
        <begin position="35"/>
        <end position="40"/>
    </location>
    <ligand>
        <name>ATP</name>
        <dbReference type="ChEBI" id="CHEBI:30616"/>
    </ligand>
</feature>
<keyword evidence="1 6" id="KW-0436">Ligase</keyword>
<evidence type="ECO:0000259" key="7">
    <source>
        <dbReference type="Pfam" id="PF01171"/>
    </source>
</evidence>
<dbReference type="GO" id="GO:0005737">
    <property type="term" value="C:cytoplasm"/>
    <property type="evidence" value="ECO:0007669"/>
    <property type="project" value="UniProtKB-SubCell"/>
</dbReference>
<organism evidence="8 9">
    <name type="scientific">Reyranella soli</name>
    <dbReference type="NCBI Taxonomy" id="1230389"/>
    <lineage>
        <taxon>Bacteria</taxon>
        <taxon>Pseudomonadati</taxon>
        <taxon>Pseudomonadota</taxon>
        <taxon>Alphaproteobacteria</taxon>
        <taxon>Hyphomicrobiales</taxon>
        <taxon>Reyranellaceae</taxon>
        <taxon>Reyranella</taxon>
    </lineage>
</organism>
<sequence>MSTAGDRPLEAAEFERLMAPFEPFERAPIVAVAVSGGRDSLALALLAEEWASARGGRIAGLIVDHALRPESASEAAATAALLGRHGCEAEILRWSEAKPRAGLQEAARVARYRLLREACRRRGVLHLLVAHHADDQAETVAMRAARQSGPDGLAGMSAALELPEVRLLRPLLGVPRSRLTATLVARGVPWIDDPSNADPRFERARLRVGHPTTGQAADRGRPARELRLAAVAVEALGVTSAGEVAIDRSAFVHLGRDQQERLLSRVVQAVGGGDHPPRRDRLERAAGRLCGSVMRGKSGIAQDFTLSACRLVLRQVPRGCRLQWIVRPEHGRRDGRNGAQSLIPAAFFACGASRASHLE</sequence>
<keyword evidence="9" id="KW-1185">Reference proteome</keyword>
<evidence type="ECO:0000256" key="4">
    <source>
        <dbReference type="ARBA" id="ARBA00022840"/>
    </source>
</evidence>
<gene>
    <name evidence="6 8" type="primary">tilS</name>
    <name evidence="8" type="ORF">RSO01_25420</name>
</gene>
<evidence type="ECO:0000256" key="2">
    <source>
        <dbReference type="ARBA" id="ARBA00022694"/>
    </source>
</evidence>
<dbReference type="GO" id="GO:0005524">
    <property type="term" value="F:ATP binding"/>
    <property type="evidence" value="ECO:0007669"/>
    <property type="project" value="UniProtKB-UniRule"/>
</dbReference>
<dbReference type="GO" id="GO:0032267">
    <property type="term" value="F:tRNA(Ile)-lysidine synthase activity"/>
    <property type="evidence" value="ECO:0007669"/>
    <property type="project" value="UniProtKB-EC"/>
</dbReference>
<dbReference type="Gene3D" id="3.40.50.620">
    <property type="entry name" value="HUPs"/>
    <property type="match status" value="1"/>
</dbReference>
<evidence type="ECO:0000313" key="9">
    <source>
        <dbReference type="Proteomes" id="UP000321058"/>
    </source>
</evidence>
<comment type="catalytic activity">
    <reaction evidence="5 6">
        <text>cytidine(34) in tRNA(Ile2) + L-lysine + ATP = lysidine(34) in tRNA(Ile2) + AMP + diphosphate + H(+)</text>
        <dbReference type="Rhea" id="RHEA:43744"/>
        <dbReference type="Rhea" id="RHEA-COMP:10625"/>
        <dbReference type="Rhea" id="RHEA-COMP:10670"/>
        <dbReference type="ChEBI" id="CHEBI:15378"/>
        <dbReference type="ChEBI" id="CHEBI:30616"/>
        <dbReference type="ChEBI" id="CHEBI:32551"/>
        <dbReference type="ChEBI" id="CHEBI:33019"/>
        <dbReference type="ChEBI" id="CHEBI:82748"/>
        <dbReference type="ChEBI" id="CHEBI:83665"/>
        <dbReference type="ChEBI" id="CHEBI:456215"/>
        <dbReference type="EC" id="6.3.4.19"/>
    </reaction>
</comment>
<dbReference type="InterPro" id="IPR011063">
    <property type="entry name" value="TilS/TtcA_N"/>
</dbReference>
<evidence type="ECO:0000256" key="5">
    <source>
        <dbReference type="ARBA" id="ARBA00048539"/>
    </source>
</evidence>
<dbReference type="NCBIfam" id="TIGR02432">
    <property type="entry name" value="lysidine_TilS_N"/>
    <property type="match status" value="1"/>
</dbReference>
<dbReference type="EC" id="6.3.4.19" evidence="6"/>
<proteinExistence type="inferred from homology"/>
<accession>A0A512N8Q7</accession>
<evidence type="ECO:0000256" key="3">
    <source>
        <dbReference type="ARBA" id="ARBA00022741"/>
    </source>
</evidence>
<dbReference type="Pfam" id="PF01171">
    <property type="entry name" value="ATP_bind_3"/>
    <property type="match status" value="1"/>
</dbReference>
<dbReference type="CDD" id="cd01992">
    <property type="entry name" value="TilS_N"/>
    <property type="match status" value="1"/>
</dbReference>
<keyword evidence="2 6" id="KW-0819">tRNA processing</keyword>
<feature type="domain" description="tRNA(Ile)-lysidine/2-thiocytidine synthase N-terminal" evidence="7">
    <location>
        <begin position="30"/>
        <end position="207"/>
    </location>
</feature>
<comment type="domain">
    <text evidence="6">The N-terminal region contains the highly conserved SGGXDS motif, predicted to be a P-loop motif involved in ATP binding.</text>
</comment>
<dbReference type="PANTHER" id="PTHR43033:SF5">
    <property type="entry name" value="TRNA(ILE)-LYSIDINE SYNTHETASE"/>
    <property type="match status" value="1"/>
</dbReference>
<evidence type="ECO:0000256" key="6">
    <source>
        <dbReference type="HAMAP-Rule" id="MF_01161"/>
    </source>
</evidence>
<keyword evidence="6" id="KW-0963">Cytoplasm</keyword>
<protein>
    <recommendedName>
        <fullName evidence="6">tRNA(Ile)-lysidine synthase</fullName>
        <ecNumber evidence="6">6.3.4.19</ecNumber>
    </recommendedName>
    <alternativeName>
        <fullName evidence="6">tRNA(Ile)-2-lysyl-cytidine synthase</fullName>
    </alternativeName>
    <alternativeName>
        <fullName evidence="6">tRNA(Ile)-lysidine synthetase</fullName>
    </alternativeName>
</protein>
<keyword evidence="3 6" id="KW-0547">Nucleotide-binding</keyword>
<comment type="subcellular location">
    <subcellularLocation>
        <location evidence="6">Cytoplasm</location>
    </subcellularLocation>
</comment>
<dbReference type="HAMAP" id="MF_01161">
    <property type="entry name" value="tRNA_Ile_lys_synt"/>
    <property type="match status" value="1"/>
</dbReference>
<dbReference type="InterPro" id="IPR012795">
    <property type="entry name" value="tRNA_Ile_lys_synt_N"/>
</dbReference>
<dbReference type="SUPFAM" id="SSF52402">
    <property type="entry name" value="Adenine nucleotide alpha hydrolases-like"/>
    <property type="match status" value="1"/>
</dbReference>
<evidence type="ECO:0000256" key="1">
    <source>
        <dbReference type="ARBA" id="ARBA00022598"/>
    </source>
</evidence>
<keyword evidence="4 6" id="KW-0067">ATP-binding</keyword>
<dbReference type="GO" id="GO:0006400">
    <property type="term" value="P:tRNA modification"/>
    <property type="evidence" value="ECO:0007669"/>
    <property type="project" value="UniProtKB-UniRule"/>
</dbReference>
<dbReference type="InterPro" id="IPR012094">
    <property type="entry name" value="tRNA_Ile_lys_synt"/>
</dbReference>
<comment type="function">
    <text evidence="6">Ligates lysine onto the cytidine present at position 34 of the AUA codon-specific tRNA(Ile) that contains the anticodon CAU, in an ATP-dependent manner. Cytidine is converted to lysidine, thus changing the amino acid specificity of the tRNA from methionine to isoleucine.</text>
</comment>
<dbReference type="Proteomes" id="UP000321058">
    <property type="component" value="Unassembled WGS sequence"/>
</dbReference>
<reference evidence="8 9" key="1">
    <citation type="submission" date="2019-07" db="EMBL/GenBank/DDBJ databases">
        <title>Whole genome shotgun sequence of Reyranella soli NBRC 108950.</title>
        <authorList>
            <person name="Hosoyama A."/>
            <person name="Uohara A."/>
            <person name="Ohji S."/>
            <person name="Ichikawa N."/>
        </authorList>
    </citation>
    <scope>NUCLEOTIDE SEQUENCE [LARGE SCALE GENOMIC DNA]</scope>
    <source>
        <strain evidence="8 9">NBRC 108950</strain>
    </source>
</reference>
<name>A0A512N8Q7_9HYPH</name>
<dbReference type="AlphaFoldDB" id="A0A512N8Q7"/>
<evidence type="ECO:0000313" key="8">
    <source>
        <dbReference type="EMBL" id="GEP55376.1"/>
    </source>
</evidence>
<comment type="caution">
    <text evidence="8">The sequence shown here is derived from an EMBL/GenBank/DDBJ whole genome shotgun (WGS) entry which is preliminary data.</text>
</comment>